<gene>
    <name evidence="10" type="primary">cobO</name>
    <name evidence="10" type="ORF">ASILVAE211_10880</name>
</gene>
<comment type="catalytic activity">
    <reaction evidence="6 8">
        <text>2 cob(II)yrinate a,c diamide + reduced [electron-transfer flavoprotein] + 2 ATP = 2 adenosylcob(III)yrinate a,c-diamide + 2 triphosphate + oxidized [electron-transfer flavoprotein] + 3 H(+)</text>
        <dbReference type="Rhea" id="RHEA:11528"/>
        <dbReference type="Rhea" id="RHEA-COMP:10685"/>
        <dbReference type="Rhea" id="RHEA-COMP:10686"/>
        <dbReference type="ChEBI" id="CHEBI:15378"/>
        <dbReference type="ChEBI" id="CHEBI:18036"/>
        <dbReference type="ChEBI" id="CHEBI:30616"/>
        <dbReference type="ChEBI" id="CHEBI:57692"/>
        <dbReference type="ChEBI" id="CHEBI:58307"/>
        <dbReference type="ChEBI" id="CHEBI:58503"/>
        <dbReference type="ChEBI" id="CHEBI:58537"/>
        <dbReference type="EC" id="2.5.1.17"/>
    </reaction>
</comment>
<keyword evidence="8" id="KW-0547">Nucleotide-binding</keyword>
<organism evidence="10 11">
    <name type="scientific">Acidisoma silvae</name>
    <dbReference type="NCBI Taxonomy" id="2802396"/>
    <lineage>
        <taxon>Bacteria</taxon>
        <taxon>Pseudomonadati</taxon>
        <taxon>Pseudomonadota</taxon>
        <taxon>Alphaproteobacteria</taxon>
        <taxon>Acetobacterales</taxon>
        <taxon>Acidocellaceae</taxon>
        <taxon>Acidisoma</taxon>
    </lineage>
</organism>
<dbReference type="EMBL" id="JAESVB010000004">
    <property type="protein sequence ID" value="MCB8875687.1"/>
    <property type="molecule type" value="Genomic_DNA"/>
</dbReference>
<dbReference type="GO" id="GO:0005737">
    <property type="term" value="C:cytoplasm"/>
    <property type="evidence" value="ECO:0007669"/>
    <property type="project" value="UniProtKB-SubCell"/>
</dbReference>
<accession>A0A964DZ33</accession>
<dbReference type="EC" id="2.5.1.17" evidence="3 8"/>
<dbReference type="NCBIfam" id="NF004637">
    <property type="entry name" value="PRK05986.1"/>
    <property type="match status" value="1"/>
</dbReference>
<dbReference type="CDD" id="cd00561">
    <property type="entry name" value="CobA_ACA"/>
    <property type="match status" value="1"/>
</dbReference>
<dbReference type="Gene3D" id="3.40.50.300">
    <property type="entry name" value="P-loop containing nucleotide triphosphate hydrolases"/>
    <property type="match status" value="1"/>
</dbReference>
<keyword evidence="11" id="KW-1185">Reference proteome</keyword>
<keyword evidence="4 8" id="KW-0627">Porphyrin biosynthesis</keyword>
<keyword evidence="8" id="KW-0963">Cytoplasm</keyword>
<dbReference type="Pfam" id="PF02572">
    <property type="entry name" value="CobA_CobO_BtuR"/>
    <property type="match status" value="1"/>
</dbReference>
<dbReference type="GO" id="GO:0005524">
    <property type="term" value="F:ATP binding"/>
    <property type="evidence" value="ECO:0007669"/>
    <property type="project" value="UniProtKB-UniRule"/>
</dbReference>
<feature type="domain" description="Cob(I)alamin adenosyltransferase N-terminal" evidence="9">
    <location>
        <begin position="4"/>
        <end position="29"/>
    </location>
</feature>
<dbReference type="GO" id="GO:0008817">
    <property type="term" value="F:corrinoid adenosyltransferase activity"/>
    <property type="evidence" value="ECO:0007669"/>
    <property type="project" value="UniProtKB-UniRule"/>
</dbReference>
<evidence type="ECO:0000259" key="9">
    <source>
        <dbReference type="Pfam" id="PF12557"/>
    </source>
</evidence>
<evidence type="ECO:0000256" key="7">
    <source>
        <dbReference type="ARBA" id="ARBA00048692"/>
    </source>
</evidence>
<dbReference type="Proteomes" id="UP000708298">
    <property type="component" value="Unassembled WGS sequence"/>
</dbReference>
<comment type="subcellular location">
    <subcellularLocation>
        <location evidence="8">Cytoplasm</location>
    </subcellularLocation>
</comment>
<evidence type="ECO:0000256" key="4">
    <source>
        <dbReference type="ARBA" id="ARBA00023244"/>
    </source>
</evidence>
<sequence>MTEQSDHSDANAAWAAKMARRKAVQDAEVASKTIEKGLLMVHTGPGKGKTTAAMGLALRMLGRERPVAVVQFIKGAWSTGERFAFQRFDDLLTWHSMGEGFTWETQDRARDIAACRRAWDEALAQMARPDLSMLILDELCIALRYDYLSADEVVAALQARRADLHVVVTGRNAPPALLEAADLITEMQATRHPFKAGVKAQEGIEF</sequence>
<keyword evidence="8 10" id="KW-0808">Transferase</keyword>
<dbReference type="InterPro" id="IPR027417">
    <property type="entry name" value="P-loop_NTPase"/>
</dbReference>
<reference evidence="10" key="1">
    <citation type="journal article" date="2021" name="Microorganisms">
        <title>Acidisoma silvae sp. nov. and Acidisomacellulosilytica sp. nov., Two Acidophilic Bacteria Isolated from Decaying Wood, Hydrolyzing Cellulose and Producing Poly-3-hydroxybutyrate.</title>
        <authorList>
            <person name="Mieszkin S."/>
            <person name="Pouder E."/>
            <person name="Uroz S."/>
            <person name="Simon-Colin C."/>
            <person name="Alain K."/>
        </authorList>
    </citation>
    <scope>NUCLEOTIDE SEQUENCE</scope>
    <source>
        <strain evidence="10">HW T2.11</strain>
    </source>
</reference>
<reference evidence="10" key="2">
    <citation type="submission" date="2021-01" db="EMBL/GenBank/DDBJ databases">
        <authorList>
            <person name="Mieszkin S."/>
            <person name="Pouder E."/>
            <person name="Alain K."/>
        </authorList>
    </citation>
    <scope>NUCLEOTIDE SEQUENCE</scope>
    <source>
        <strain evidence="10">HW T2.11</strain>
    </source>
</reference>
<name>A0A964DZ33_9PROT</name>
<dbReference type="NCBIfam" id="TIGR00708">
    <property type="entry name" value="cobA"/>
    <property type="match status" value="1"/>
</dbReference>
<dbReference type="InterPro" id="IPR025826">
    <property type="entry name" value="Co_AT_N_dom"/>
</dbReference>
<dbReference type="SUPFAM" id="SSF52540">
    <property type="entry name" value="P-loop containing nucleoside triphosphate hydrolases"/>
    <property type="match status" value="1"/>
</dbReference>
<dbReference type="PANTHER" id="PTHR46638:SF1">
    <property type="entry name" value="CORRINOID ADENOSYLTRANSFERASE"/>
    <property type="match status" value="1"/>
</dbReference>
<proteinExistence type="inferred from homology"/>
<dbReference type="PIRSF" id="PIRSF015617">
    <property type="entry name" value="Adensltrnsf_CobA"/>
    <property type="match status" value="1"/>
</dbReference>
<evidence type="ECO:0000256" key="8">
    <source>
        <dbReference type="PIRNR" id="PIRNR015617"/>
    </source>
</evidence>
<evidence type="ECO:0000256" key="6">
    <source>
        <dbReference type="ARBA" id="ARBA00048555"/>
    </source>
</evidence>
<comment type="catalytic activity">
    <reaction evidence="7 8">
        <text>2 cob(II)alamin + reduced [electron-transfer flavoprotein] + 2 ATP = 2 adenosylcob(III)alamin + 2 triphosphate + oxidized [electron-transfer flavoprotein] + 3 H(+)</text>
        <dbReference type="Rhea" id="RHEA:28671"/>
        <dbReference type="Rhea" id="RHEA-COMP:10685"/>
        <dbReference type="Rhea" id="RHEA-COMP:10686"/>
        <dbReference type="ChEBI" id="CHEBI:15378"/>
        <dbReference type="ChEBI" id="CHEBI:16304"/>
        <dbReference type="ChEBI" id="CHEBI:18036"/>
        <dbReference type="ChEBI" id="CHEBI:18408"/>
        <dbReference type="ChEBI" id="CHEBI:30616"/>
        <dbReference type="ChEBI" id="CHEBI:57692"/>
        <dbReference type="ChEBI" id="CHEBI:58307"/>
        <dbReference type="EC" id="2.5.1.17"/>
    </reaction>
</comment>
<dbReference type="AlphaFoldDB" id="A0A964DZ33"/>
<evidence type="ECO:0000256" key="3">
    <source>
        <dbReference type="ARBA" id="ARBA00012454"/>
    </source>
</evidence>
<dbReference type="RefSeq" id="WP_227321349.1">
    <property type="nucleotide sequence ID" value="NZ_JAESVB010000004.1"/>
</dbReference>
<evidence type="ECO:0000256" key="5">
    <source>
        <dbReference type="ARBA" id="ARBA00024929"/>
    </source>
</evidence>
<evidence type="ECO:0000256" key="1">
    <source>
        <dbReference type="ARBA" id="ARBA00005121"/>
    </source>
</evidence>
<evidence type="ECO:0000256" key="2">
    <source>
        <dbReference type="ARBA" id="ARBA00007487"/>
    </source>
</evidence>
<comment type="caution">
    <text evidence="10">The sequence shown here is derived from an EMBL/GenBank/DDBJ whole genome shotgun (WGS) entry which is preliminary data.</text>
</comment>
<protein>
    <recommendedName>
        <fullName evidence="3 8">Corrinoid adenosyltransferase</fullName>
        <ecNumber evidence="3 8">2.5.1.17</ecNumber>
    </recommendedName>
    <alternativeName>
        <fullName evidence="8">Cob(II)alamin adenosyltransferase</fullName>
    </alternativeName>
    <alternativeName>
        <fullName evidence="8">Cob(II)yrinic acid a,c-diamide adenosyltransferase</fullName>
    </alternativeName>
</protein>
<dbReference type="InterPro" id="IPR003724">
    <property type="entry name" value="CblAdoTrfase_CobA"/>
</dbReference>
<evidence type="ECO:0000313" key="10">
    <source>
        <dbReference type="EMBL" id="MCB8875687.1"/>
    </source>
</evidence>
<dbReference type="PANTHER" id="PTHR46638">
    <property type="entry name" value="CORRINOID ADENOSYLTRANSFERASE"/>
    <property type="match status" value="1"/>
</dbReference>
<dbReference type="Pfam" id="PF12557">
    <property type="entry name" value="Co_AT_N"/>
    <property type="match status" value="1"/>
</dbReference>
<dbReference type="GO" id="GO:0009236">
    <property type="term" value="P:cobalamin biosynthetic process"/>
    <property type="evidence" value="ECO:0007669"/>
    <property type="project" value="UniProtKB-UniRule"/>
</dbReference>
<comment type="pathway">
    <text evidence="1 8">Cofactor biosynthesis; adenosylcobalamin biosynthesis; adenosylcobalamin from cob(II)yrinate a,c-diamide: step 2/7.</text>
</comment>
<comment type="function">
    <text evidence="5 8">Required for both de novo synthesis of the corrin ring for the assimilation of exogenous corrinoids. Participates in the adenosylation of a variety of incomplete and complete corrinoids.</text>
</comment>
<comment type="similarity">
    <text evidence="2 8">Belongs to the Cob(I)alamin adenosyltransferase family.</text>
</comment>
<keyword evidence="8" id="KW-0067">ATP-binding</keyword>
<dbReference type="GO" id="GO:0006779">
    <property type="term" value="P:porphyrin-containing compound biosynthetic process"/>
    <property type="evidence" value="ECO:0007669"/>
    <property type="project" value="UniProtKB-UniRule"/>
</dbReference>
<evidence type="ECO:0000313" key="11">
    <source>
        <dbReference type="Proteomes" id="UP000708298"/>
    </source>
</evidence>
<keyword evidence="8" id="KW-0169">Cobalamin biosynthesis</keyword>